<dbReference type="GO" id="GO:0005840">
    <property type="term" value="C:ribosome"/>
    <property type="evidence" value="ECO:0007669"/>
    <property type="project" value="UniProtKB-KW"/>
</dbReference>
<sequence>MDLNPPAIALLIGVAIVAFILGRTTKSRRPDDLVSAQMAARVPGTPRPSANGDEVAALLAEGKKIQAIKLYRELTGVGLKEAKDAVEAMAAGREPFAQVPFAGRPPAHDVAAQAAELKARGQIIPAIKLVREKTGLGLKEAKDFVDRL</sequence>
<dbReference type="PANTHER" id="PTHR45987">
    <property type="entry name" value="39S RIBOSOMAL PROTEIN L12"/>
    <property type="match status" value="1"/>
</dbReference>
<feature type="transmembrane region" description="Helical" evidence="3">
    <location>
        <begin position="6"/>
        <end position="22"/>
    </location>
</feature>
<keyword evidence="3" id="KW-0472">Membrane</keyword>
<dbReference type="RefSeq" id="WP_308197775.1">
    <property type="nucleotide sequence ID" value="NZ_JAMZDZ010000001.1"/>
</dbReference>
<keyword evidence="6" id="KW-1185">Reference proteome</keyword>
<evidence type="ECO:0000256" key="2">
    <source>
        <dbReference type="ARBA" id="ARBA00023274"/>
    </source>
</evidence>
<evidence type="ECO:0000259" key="4">
    <source>
        <dbReference type="Pfam" id="PF00542"/>
    </source>
</evidence>
<evidence type="ECO:0000313" key="6">
    <source>
        <dbReference type="Proteomes" id="UP001595816"/>
    </source>
</evidence>
<evidence type="ECO:0000313" key="5">
    <source>
        <dbReference type="EMBL" id="MFC4133227.1"/>
    </source>
</evidence>
<dbReference type="SUPFAM" id="SSF54736">
    <property type="entry name" value="ClpS-like"/>
    <property type="match status" value="1"/>
</dbReference>
<evidence type="ECO:0000256" key="3">
    <source>
        <dbReference type="SAM" id="Phobius"/>
    </source>
</evidence>
<feature type="domain" description="Large ribosomal subunit protein bL12 C-terminal" evidence="4">
    <location>
        <begin position="123"/>
        <end position="147"/>
    </location>
</feature>
<name>A0ABV8LSA0_9ACTN</name>
<dbReference type="InterPro" id="IPR014719">
    <property type="entry name" value="Ribosomal_bL12_C/ClpS-like"/>
</dbReference>
<comment type="caution">
    <text evidence="5">The sequence shown here is derived from an EMBL/GenBank/DDBJ whole genome shotgun (WGS) entry which is preliminary data.</text>
</comment>
<dbReference type="InterPro" id="IPR000206">
    <property type="entry name" value="Ribosomal_bL12"/>
</dbReference>
<reference evidence="6" key="1">
    <citation type="journal article" date="2019" name="Int. J. Syst. Evol. Microbiol.">
        <title>The Global Catalogue of Microorganisms (GCM) 10K type strain sequencing project: providing services to taxonomists for standard genome sequencing and annotation.</title>
        <authorList>
            <consortium name="The Broad Institute Genomics Platform"/>
            <consortium name="The Broad Institute Genome Sequencing Center for Infectious Disease"/>
            <person name="Wu L."/>
            <person name="Ma J."/>
        </authorList>
    </citation>
    <scope>NUCLEOTIDE SEQUENCE [LARGE SCALE GENOMIC DNA]</scope>
    <source>
        <strain evidence="6">CGMCC 4.7289</strain>
    </source>
</reference>
<dbReference type="PANTHER" id="PTHR45987:SF4">
    <property type="entry name" value="LARGE RIBOSOMAL SUBUNIT PROTEIN BL12M"/>
    <property type="match status" value="1"/>
</dbReference>
<keyword evidence="1 5" id="KW-0689">Ribosomal protein</keyword>
<keyword evidence="3" id="KW-0812">Transmembrane</keyword>
<dbReference type="EMBL" id="JBHSAY010000010">
    <property type="protein sequence ID" value="MFC4133227.1"/>
    <property type="molecule type" value="Genomic_DNA"/>
</dbReference>
<dbReference type="InterPro" id="IPR013823">
    <property type="entry name" value="Ribosomal_bL12_C"/>
</dbReference>
<feature type="domain" description="Large ribosomal subunit protein bL12 C-terminal" evidence="4">
    <location>
        <begin position="60"/>
        <end position="89"/>
    </location>
</feature>
<keyword evidence="2" id="KW-0687">Ribonucleoprotein</keyword>
<gene>
    <name evidence="5" type="ORF">ACFOZ4_21680</name>
</gene>
<evidence type="ECO:0000256" key="1">
    <source>
        <dbReference type="ARBA" id="ARBA00022980"/>
    </source>
</evidence>
<organism evidence="5 6">
    <name type="scientific">Hamadaea flava</name>
    <dbReference type="NCBI Taxonomy" id="1742688"/>
    <lineage>
        <taxon>Bacteria</taxon>
        <taxon>Bacillati</taxon>
        <taxon>Actinomycetota</taxon>
        <taxon>Actinomycetes</taxon>
        <taxon>Micromonosporales</taxon>
        <taxon>Micromonosporaceae</taxon>
        <taxon>Hamadaea</taxon>
    </lineage>
</organism>
<dbReference type="Pfam" id="PF00542">
    <property type="entry name" value="Ribosomal_L12"/>
    <property type="match status" value="2"/>
</dbReference>
<accession>A0ABV8LSA0</accession>
<dbReference type="Proteomes" id="UP001595816">
    <property type="component" value="Unassembled WGS sequence"/>
</dbReference>
<dbReference type="Gene3D" id="3.30.1390.10">
    <property type="match status" value="2"/>
</dbReference>
<protein>
    <submittedName>
        <fullName evidence="5">Ribosomal protein L7/L12</fullName>
    </submittedName>
</protein>
<keyword evidence="3" id="KW-1133">Transmembrane helix</keyword>
<proteinExistence type="predicted"/>